<dbReference type="EMBL" id="CM004400">
    <property type="protein sequence ID" value="KAG8638534.1"/>
    <property type="molecule type" value="Genomic_DNA"/>
</dbReference>
<evidence type="ECO:0000313" key="2">
    <source>
        <dbReference type="Proteomes" id="UP000091857"/>
    </source>
</evidence>
<reference evidence="2" key="1">
    <citation type="journal article" date="2016" name="Nat. Biotechnol.">
        <title>Sequencing wild and cultivated cassava and related species reveals extensive interspecific hybridization and genetic diversity.</title>
        <authorList>
            <person name="Bredeson J.V."/>
            <person name="Lyons J.B."/>
            <person name="Prochnik S.E."/>
            <person name="Wu G.A."/>
            <person name="Ha C.M."/>
            <person name="Edsinger-Gonzales E."/>
            <person name="Grimwood J."/>
            <person name="Schmutz J."/>
            <person name="Rabbi I.Y."/>
            <person name="Egesi C."/>
            <person name="Nauluvula P."/>
            <person name="Lebot V."/>
            <person name="Ndunguru J."/>
            <person name="Mkamilo G."/>
            <person name="Bart R.S."/>
            <person name="Setter T.L."/>
            <person name="Gleadow R.M."/>
            <person name="Kulakow P."/>
            <person name="Ferguson M.E."/>
            <person name="Rounsley S."/>
            <person name="Rokhsar D.S."/>
        </authorList>
    </citation>
    <scope>NUCLEOTIDE SEQUENCE [LARGE SCALE GENOMIC DNA]</scope>
    <source>
        <strain evidence="2">cv. AM560-2</strain>
    </source>
</reference>
<comment type="caution">
    <text evidence="1">The sequence shown here is derived from an EMBL/GenBank/DDBJ whole genome shotgun (WGS) entry which is preliminary data.</text>
</comment>
<dbReference type="Proteomes" id="UP000091857">
    <property type="component" value="Chromosome 14"/>
</dbReference>
<organism evidence="1 2">
    <name type="scientific">Manihot esculenta</name>
    <name type="common">Cassava</name>
    <name type="synonym">Jatropha manihot</name>
    <dbReference type="NCBI Taxonomy" id="3983"/>
    <lineage>
        <taxon>Eukaryota</taxon>
        <taxon>Viridiplantae</taxon>
        <taxon>Streptophyta</taxon>
        <taxon>Embryophyta</taxon>
        <taxon>Tracheophyta</taxon>
        <taxon>Spermatophyta</taxon>
        <taxon>Magnoliopsida</taxon>
        <taxon>eudicotyledons</taxon>
        <taxon>Gunneridae</taxon>
        <taxon>Pentapetalae</taxon>
        <taxon>rosids</taxon>
        <taxon>fabids</taxon>
        <taxon>Malpighiales</taxon>
        <taxon>Euphorbiaceae</taxon>
        <taxon>Crotonoideae</taxon>
        <taxon>Manihoteae</taxon>
        <taxon>Manihot</taxon>
    </lineage>
</organism>
<sequence>MTKDIVLSKDISLDNVWVDDLVLHDLPSFSRENPIDFLEFSAHRYKLEETLTLFHKVLNELWEENRMPKAQKSKFAASVIRDSWLNTEKKLGPIPGVEVGDRFQYRAELRIIGLHHQYDKGIDYFEKDGTILATSIVSTGRYANFMYSSDILIYSGEGGNPKVCTQLQVKDQVLKNGNLALKNSMERRTPVRVIRKGINKDSKLTTCRRSLYVYDGLYFVEKYWKERGKFGKLVFKFELRKISGITRALLEELDRNRQIIPVMRRLDYKKPSPYVSNIDYSVVSNQPMSSGCDCIDGCSDSEDCSCKVKNGKALPYDYGERLVRRKICIYECGPSCKCYGSCINRVTQRGIKFRLQVFKRKSRRWGVRSLVNIPSGSFICEYVRETHETKEVEGRVGGNEHCLDKANYNGVLMSENDNVLCLDNAGRLINHSNYPNLYVQNVFHGDIKMPRMMLFAMKDIYPFQELTYDYNCRTKF</sequence>
<name>A0ACB7GFG8_MANES</name>
<accession>A0ACB7GFG8</accession>
<gene>
    <name evidence="1" type="ORF">MANES_14G040000v8</name>
</gene>
<protein>
    <submittedName>
        <fullName evidence="1">Uncharacterized protein</fullName>
    </submittedName>
</protein>
<keyword evidence="2" id="KW-1185">Reference proteome</keyword>
<proteinExistence type="predicted"/>
<evidence type="ECO:0000313" key="1">
    <source>
        <dbReference type="EMBL" id="KAG8638534.1"/>
    </source>
</evidence>